<evidence type="ECO:0000256" key="3">
    <source>
        <dbReference type="ARBA" id="ARBA00022552"/>
    </source>
</evidence>
<comment type="subcellular location">
    <subcellularLocation>
        <location evidence="1">Nucleus</location>
        <location evidence="1">Nucleolus</location>
    </subcellularLocation>
</comment>
<evidence type="ECO:0000256" key="7">
    <source>
        <dbReference type="SAM" id="MobiDB-lite"/>
    </source>
</evidence>
<proteinExistence type="inferred from homology"/>
<evidence type="ECO:0000256" key="2">
    <source>
        <dbReference type="ARBA" id="ARBA00022517"/>
    </source>
</evidence>
<dbReference type="GO" id="GO:1990904">
    <property type="term" value="C:ribonucleoprotein complex"/>
    <property type="evidence" value="ECO:0007669"/>
    <property type="project" value="UniProtKB-KW"/>
</dbReference>
<sequence length="308" mass="36024">MFSNSVLYEKLEELLDNAHECCPTLRCSDVLTIKTDCETAWQQLKHLGKSSIVNDLSTPLFAAIKVLEKEKVISKFDTEPLEEDEFEEGTRLKKDNEAEEEEENEEDEMIYTEQEQKIRDEEIIYGCSEEEEEEEEKHKDVNNENNEEEEEDEDEQEEEEDEDEDEEEEEEEESSAESTEDSIKMDDTENDKDKDTKEEDEESSGSEEDEPLQLKPKMVRFSDVKKEEEEDLEQEEAPKPQRLISSFERKQRALAKQINSIENELVSRKKWEMGGEVEAKERGVDSLLDVVRGRNIEDGRRLEVDFGV</sequence>
<feature type="region of interest" description="Disordered" evidence="7">
    <location>
        <begin position="78"/>
        <end position="244"/>
    </location>
</feature>
<gene>
    <name evidence="8" type="ORF">ADUPG1_009232</name>
</gene>
<evidence type="ECO:0000256" key="5">
    <source>
        <dbReference type="ARBA" id="ARBA00023274"/>
    </source>
</evidence>
<protein>
    <submittedName>
        <fullName evidence="8">U3 small nucleolar ribonucleoprotein complex, subunit Mpp10 like protein</fullName>
    </submittedName>
</protein>
<evidence type="ECO:0000256" key="1">
    <source>
        <dbReference type="ARBA" id="ARBA00004604"/>
    </source>
</evidence>
<keyword evidence="4" id="KW-0539">Nucleus</keyword>
<accession>A0ABQ5KUT3</accession>
<evidence type="ECO:0000256" key="6">
    <source>
        <dbReference type="ARBA" id="ARBA00029455"/>
    </source>
</evidence>
<keyword evidence="3" id="KW-0698">rRNA processing</keyword>
<comment type="caution">
    <text evidence="8">The sequence shown here is derived from an EMBL/GenBank/DDBJ whole genome shotgun (WGS) entry which is preliminary data.</text>
</comment>
<evidence type="ECO:0000313" key="8">
    <source>
        <dbReference type="EMBL" id="GKT36225.1"/>
    </source>
</evidence>
<comment type="similarity">
    <text evidence="6">Belongs to the MPP10 family.</text>
</comment>
<dbReference type="EMBL" id="BQXS01011168">
    <property type="protein sequence ID" value="GKT36225.1"/>
    <property type="molecule type" value="Genomic_DNA"/>
</dbReference>
<reference evidence="8" key="1">
    <citation type="submission" date="2022-03" db="EMBL/GenBank/DDBJ databases">
        <title>Draft genome sequence of Aduncisulcus paluster, a free-living microaerophilic Fornicata.</title>
        <authorList>
            <person name="Yuyama I."/>
            <person name="Kume K."/>
            <person name="Tamura T."/>
            <person name="Inagaki Y."/>
            <person name="Hashimoto T."/>
        </authorList>
    </citation>
    <scope>NUCLEOTIDE SEQUENCE</scope>
    <source>
        <strain evidence="8">NY0171</strain>
    </source>
</reference>
<dbReference type="InterPro" id="IPR012173">
    <property type="entry name" value="Mpp10"/>
</dbReference>
<feature type="compositionally biased region" description="Basic and acidic residues" evidence="7">
    <location>
        <begin position="181"/>
        <end position="197"/>
    </location>
</feature>
<feature type="compositionally biased region" description="Acidic residues" evidence="7">
    <location>
        <begin position="97"/>
        <end position="110"/>
    </location>
</feature>
<evidence type="ECO:0000313" key="9">
    <source>
        <dbReference type="Proteomes" id="UP001057375"/>
    </source>
</evidence>
<dbReference type="PANTHER" id="PTHR17039">
    <property type="entry name" value="U3 SMALL NUCLEOLAR RIBONUCLEOPROTEIN PROTEIN MPP10"/>
    <property type="match status" value="1"/>
</dbReference>
<evidence type="ECO:0000256" key="4">
    <source>
        <dbReference type="ARBA" id="ARBA00023242"/>
    </source>
</evidence>
<dbReference type="Proteomes" id="UP001057375">
    <property type="component" value="Unassembled WGS sequence"/>
</dbReference>
<feature type="non-terminal residue" evidence="8">
    <location>
        <position position="308"/>
    </location>
</feature>
<dbReference type="PANTHER" id="PTHR17039:SF0">
    <property type="entry name" value="U3 SMALL NUCLEOLAR RIBONUCLEOPROTEIN PROTEIN MPP10"/>
    <property type="match status" value="1"/>
</dbReference>
<organism evidence="8 9">
    <name type="scientific">Aduncisulcus paluster</name>
    <dbReference type="NCBI Taxonomy" id="2918883"/>
    <lineage>
        <taxon>Eukaryota</taxon>
        <taxon>Metamonada</taxon>
        <taxon>Carpediemonas-like organisms</taxon>
        <taxon>Aduncisulcus</taxon>
    </lineage>
</organism>
<dbReference type="Pfam" id="PF04006">
    <property type="entry name" value="Mpp10"/>
    <property type="match status" value="1"/>
</dbReference>
<keyword evidence="2" id="KW-0690">Ribosome biogenesis</keyword>
<feature type="compositionally biased region" description="Acidic residues" evidence="7">
    <location>
        <begin position="198"/>
        <end position="211"/>
    </location>
</feature>
<keyword evidence="9" id="KW-1185">Reference proteome</keyword>
<name>A0ABQ5KUT3_9EUKA</name>
<feature type="compositionally biased region" description="Acidic residues" evidence="7">
    <location>
        <begin position="145"/>
        <end position="180"/>
    </location>
</feature>
<keyword evidence="5 8" id="KW-0687">Ribonucleoprotein</keyword>